<keyword evidence="2" id="KW-1133">Transmembrane helix</keyword>
<keyword evidence="2" id="KW-0812">Transmembrane</keyword>
<protein>
    <submittedName>
        <fullName evidence="3">Ribonuclease H-like domain,Ribonuclease CAF1</fullName>
    </submittedName>
</protein>
<dbReference type="Proteomes" id="UP000325440">
    <property type="component" value="Unassembled WGS sequence"/>
</dbReference>
<sequence length="533" mass="62978">MCEITSENFYSELPVIEAAINESSFICIDMEFSKINETIYNPFSYFDIPEERYRLLREKVSDITCIQLGLSIFTYDITKKTFKTRAYSIYTFPQTFYKSETVVHFQTGCVEFLNKHNFDFNKLLKSGVPYLTDEQEIIIKSKMLDDLFFYKYLKNISRFSGIEEELDKIVNIISIWYNNAKYGENKIFEINECYGSTFIILIQYHLLKKYKNIHIYEIKSALSITKAKQIENVDTLNSSLYKKLKQSLFDKKMGIKYLLKLLLELKKPLIGHNCGLDLLILCNQFFQPLPDNFRDFQIFVSRNFGPIYDTKLLCKELKRIMPKNDNWKGSSLSEMYSFLADGDGNINPNMINIELFGIEEPQKMKLHHAGWDAYYTGYCFIKIVHIIKNMSNKGETNFQTYTLTELLKSVEPFKNKFFTQRSISNIIDLNTDNLHNQIDYLIIQNKGMFWKPLDVKKLTHRLKEICVFDIKLLSNYTALIVSPYLNKRIINDLKSEYMIDEYSHYQRRKKKQYILGLSLIISIPIIIHRYLKK</sequence>
<evidence type="ECO:0000256" key="1">
    <source>
        <dbReference type="ARBA" id="ARBA00008372"/>
    </source>
</evidence>
<evidence type="ECO:0000313" key="4">
    <source>
        <dbReference type="Proteomes" id="UP000325440"/>
    </source>
</evidence>
<evidence type="ECO:0000313" key="3">
    <source>
        <dbReference type="EMBL" id="VVC45143.1"/>
    </source>
</evidence>
<dbReference type="PANTHER" id="PTHR15092:SF22">
    <property type="entry name" value="POLY(A)-SPECIFIC RIBONUCLEASE PNLDC1"/>
    <property type="match status" value="1"/>
</dbReference>
<dbReference type="InterPro" id="IPR012337">
    <property type="entry name" value="RNaseH-like_sf"/>
</dbReference>
<accession>A0A5E4NSV6</accession>
<dbReference type="SUPFAM" id="SSF53098">
    <property type="entry name" value="Ribonuclease H-like"/>
    <property type="match status" value="1"/>
</dbReference>
<comment type="similarity">
    <text evidence="1">Belongs to the CAF1 family.</text>
</comment>
<dbReference type="InterPro" id="IPR036397">
    <property type="entry name" value="RNaseH_sf"/>
</dbReference>
<gene>
    <name evidence="3" type="ORF">CINCED_3A022583</name>
</gene>
<dbReference type="PANTHER" id="PTHR15092">
    <property type="entry name" value="POLY A -SPECIFIC RIBONUCLEASE/TARGET OF EGR1, MEMBER 1"/>
    <property type="match status" value="1"/>
</dbReference>
<dbReference type="GO" id="GO:1990431">
    <property type="term" value="P:priRNA 3'-end processing"/>
    <property type="evidence" value="ECO:0007669"/>
    <property type="project" value="TreeGrafter"/>
</dbReference>
<keyword evidence="2" id="KW-0472">Membrane</keyword>
<dbReference type="InterPro" id="IPR006941">
    <property type="entry name" value="RNase_CAF1"/>
</dbReference>
<dbReference type="GO" id="GO:1990432">
    <property type="term" value="P:siRNA 3'-end processing"/>
    <property type="evidence" value="ECO:0007669"/>
    <property type="project" value="TreeGrafter"/>
</dbReference>
<dbReference type="EMBL" id="CABPRJ010002395">
    <property type="protein sequence ID" value="VVC45143.1"/>
    <property type="molecule type" value="Genomic_DNA"/>
</dbReference>
<evidence type="ECO:0000256" key="2">
    <source>
        <dbReference type="SAM" id="Phobius"/>
    </source>
</evidence>
<dbReference type="Gene3D" id="3.30.420.10">
    <property type="entry name" value="Ribonuclease H-like superfamily/Ribonuclease H"/>
    <property type="match status" value="2"/>
</dbReference>
<dbReference type="AlphaFoldDB" id="A0A5E4NSV6"/>
<dbReference type="OrthoDB" id="414075at2759"/>
<reference evidence="3 4" key="1">
    <citation type="submission" date="2019-08" db="EMBL/GenBank/DDBJ databases">
        <authorList>
            <person name="Alioto T."/>
            <person name="Alioto T."/>
            <person name="Gomez Garrido J."/>
        </authorList>
    </citation>
    <scope>NUCLEOTIDE SEQUENCE [LARGE SCALE GENOMIC DNA]</scope>
</reference>
<dbReference type="GO" id="GO:0000175">
    <property type="term" value="F:3'-5'-RNA exonuclease activity"/>
    <property type="evidence" value="ECO:0007669"/>
    <property type="project" value="TreeGrafter"/>
</dbReference>
<keyword evidence="4" id="KW-1185">Reference proteome</keyword>
<dbReference type="GO" id="GO:0005634">
    <property type="term" value="C:nucleus"/>
    <property type="evidence" value="ECO:0007669"/>
    <property type="project" value="TreeGrafter"/>
</dbReference>
<dbReference type="InterPro" id="IPR051181">
    <property type="entry name" value="CAF1_poly(A)_ribonucleases"/>
</dbReference>
<dbReference type="GO" id="GO:0000289">
    <property type="term" value="P:nuclear-transcribed mRNA poly(A) tail shortening"/>
    <property type="evidence" value="ECO:0007669"/>
    <property type="project" value="TreeGrafter"/>
</dbReference>
<name>A0A5E4NSV6_9HEMI</name>
<feature type="transmembrane region" description="Helical" evidence="2">
    <location>
        <begin position="513"/>
        <end position="531"/>
    </location>
</feature>
<organism evidence="3 4">
    <name type="scientific">Cinara cedri</name>
    <dbReference type="NCBI Taxonomy" id="506608"/>
    <lineage>
        <taxon>Eukaryota</taxon>
        <taxon>Metazoa</taxon>
        <taxon>Ecdysozoa</taxon>
        <taxon>Arthropoda</taxon>
        <taxon>Hexapoda</taxon>
        <taxon>Insecta</taxon>
        <taxon>Pterygota</taxon>
        <taxon>Neoptera</taxon>
        <taxon>Paraneoptera</taxon>
        <taxon>Hemiptera</taxon>
        <taxon>Sternorrhyncha</taxon>
        <taxon>Aphidomorpha</taxon>
        <taxon>Aphidoidea</taxon>
        <taxon>Aphididae</taxon>
        <taxon>Lachninae</taxon>
        <taxon>Cinara</taxon>
    </lineage>
</organism>
<dbReference type="GO" id="GO:0003723">
    <property type="term" value="F:RNA binding"/>
    <property type="evidence" value="ECO:0007669"/>
    <property type="project" value="TreeGrafter"/>
</dbReference>
<proteinExistence type="inferred from homology"/>
<dbReference type="Pfam" id="PF04857">
    <property type="entry name" value="CAF1"/>
    <property type="match status" value="1"/>
</dbReference>